<keyword evidence="1" id="KW-0472">Membrane</keyword>
<sequence length="185" mass="22412">MQKPYRGDYKPNYEKWKAICKVKSSSIFVILLRWIVFIALIGFLGSYFFDKPNFEYYYDFWEHSIPIEDENYWFSLIFLTVISKVIGVVIAFNKNKNNTTYRQYAENEAKRRYQEYLDRWYHYQNAEDEVDDRRLAREIKRKRALSQVDNEQLLDMYGRLSTIQYQTNQQAYLFYQEAQNALAGG</sequence>
<evidence type="ECO:0000313" key="2">
    <source>
        <dbReference type="EMBL" id="OPH38045.1"/>
    </source>
</evidence>
<dbReference type="EMBL" id="MXAN01000024">
    <property type="protein sequence ID" value="OPH38045.1"/>
    <property type="molecule type" value="Genomic_DNA"/>
</dbReference>
<dbReference type="AlphaFoldDB" id="A0A1V4GZI2"/>
<organism evidence="2 3">
    <name type="scientific">Moraxella lacunata</name>
    <dbReference type="NCBI Taxonomy" id="477"/>
    <lineage>
        <taxon>Bacteria</taxon>
        <taxon>Pseudomonadati</taxon>
        <taxon>Pseudomonadota</taxon>
        <taxon>Gammaproteobacteria</taxon>
        <taxon>Moraxellales</taxon>
        <taxon>Moraxellaceae</taxon>
        <taxon>Moraxella</taxon>
    </lineage>
</organism>
<feature type="transmembrane region" description="Helical" evidence="1">
    <location>
        <begin position="27"/>
        <end position="49"/>
    </location>
</feature>
<dbReference type="RefSeq" id="WP_062499904.1">
    <property type="nucleotide sequence ID" value="NZ_MXAN01000024.1"/>
</dbReference>
<proteinExistence type="predicted"/>
<evidence type="ECO:0000313" key="3">
    <source>
        <dbReference type="Proteomes" id="UP000191025"/>
    </source>
</evidence>
<gene>
    <name evidence="2" type="ORF">B5J94_04580</name>
</gene>
<dbReference type="Proteomes" id="UP000191025">
    <property type="component" value="Unassembled WGS sequence"/>
</dbReference>
<accession>A0A1V4GZI2</accession>
<reference evidence="3" key="1">
    <citation type="submission" date="2017-03" db="EMBL/GenBank/DDBJ databases">
        <title>Draft genome sequence of Moraxella equi CCUG 4950T type strain.</title>
        <authorList>
            <person name="Salva-Serra F."/>
            <person name="Engstrom-Jakobsson H."/>
            <person name="Thorell K."/>
            <person name="Jaen-Luchoro D."/>
            <person name="Gonzales-Siles L."/>
            <person name="Karlsson R."/>
            <person name="Yazdan S."/>
            <person name="Boulund F."/>
            <person name="Johnning A."/>
            <person name="Engstrand L."/>
            <person name="Kristiansson E."/>
            <person name="Moore E."/>
        </authorList>
    </citation>
    <scope>NUCLEOTIDE SEQUENCE [LARGE SCALE GENOMIC DNA]</scope>
    <source>
        <strain evidence="3">CCUG 4441</strain>
    </source>
</reference>
<name>A0A1V4GZI2_MORLA</name>
<comment type="caution">
    <text evidence="2">The sequence shown here is derived from an EMBL/GenBank/DDBJ whole genome shotgun (WGS) entry which is preliminary data.</text>
</comment>
<protein>
    <submittedName>
        <fullName evidence="2">Uncharacterized protein</fullName>
    </submittedName>
</protein>
<feature type="transmembrane region" description="Helical" evidence="1">
    <location>
        <begin position="72"/>
        <end position="92"/>
    </location>
</feature>
<evidence type="ECO:0000256" key="1">
    <source>
        <dbReference type="SAM" id="Phobius"/>
    </source>
</evidence>
<keyword evidence="1" id="KW-1133">Transmembrane helix</keyword>
<keyword evidence="1" id="KW-0812">Transmembrane</keyword>